<organism evidence="1 2">
    <name type="scientific">Aspergillus pseudonomiae</name>
    <dbReference type="NCBI Taxonomy" id="1506151"/>
    <lineage>
        <taxon>Eukaryota</taxon>
        <taxon>Fungi</taxon>
        <taxon>Dikarya</taxon>
        <taxon>Ascomycota</taxon>
        <taxon>Pezizomycotina</taxon>
        <taxon>Eurotiomycetes</taxon>
        <taxon>Eurotiomycetidae</taxon>
        <taxon>Eurotiales</taxon>
        <taxon>Aspergillaceae</taxon>
        <taxon>Aspergillus</taxon>
        <taxon>Aspergillus subgen. Circumdati</taxon>
    </lineage>
</organism>
<gene>
    <name evidence="1" type="ORF">BDV37DRAFT_286497</name>
</gene>
<proteinExistence type="predicted"/>
<dbReference type="AlphaFoldDB" id="A0A5N7D448"/>
<reference evidence="1 2" key="1">
    <citation type="submission" date="2019-04" db="EMBL/GenBank/DDBJ databases">
        <authorList>
            <consortium name="DOE Joint Genome Institute"/>
            <person name="Mondo S."/>
            <person name="Kjaerbolling I."/>
            <person name="Vesth T."/>
            <person name="Frisvad J.C."/>
            <person name="Nybo J.L."/>
            <person name="Theobald S."/>
            <person name="Kildgaard S."/>
            <person name="Isbrandt T."/>
            <person name="Kuo A."/>
            <person name="Sato A."/>
            <person name="Lyhne E.K."/>
            <person name="Kogle M.E."/>
            <person name="Wiebenga A."/>
            <person name="Kun R.S."/>
            <person name="Lubbers R.J."/>
            <person name="Makela M.R."/>
            <person name="Barry K."/>
            <person name="Chovatia M."/>
            <person name="Clum A."/>
            <person name="Daum C."/>
            <person name="Haridas S."/>
            <person name="He G."/>
            <person name="LaButti K."/>
            <person name="Lipzen A."/>
            <person name="Riley R."/>
            <person name="Salamov A."/>
            <person name="Simmons B.A."/>
            <person name="Magnuson J.K."/>
            <person name="Henrissat B."/>
            <person name="Mortensen U.H."/>
            <person name="Larsen T.O."/>
            <person name="Devries R.P."/>
            <person name="Grigoriev I.V."/>
            <person name="Machida M."/>
            <person name="Baker S.E."/>
            <person name="Andersen M.R."/>
            <person name="Cantor M.N."/>
            <person name="Hua S.X."/>
        </authorList>
    </citation>
    <scope>NUCLEOTIDE SEQUENCE [LARGE SCALE GENOMIC DNA]</scope>
    <source>
        <strain evidence="1 2">CBS 119388</strain>
    </source>
</reference>
<dbReference type="RefSeq" id="XP_031937942.1">
    <property type="nucleotide sequence ID" value="XM_032087930.1"/>
</dbReference>
<keyword evidence="2" id="KW-1185">Reference proteome</keyword>
<evidence type="ECO:0000313" key="2">
    <source>
        <dbReference type="Proteomes" id="UP000325579"/>
    </source>
</evidence>
<name>A0A5N7D448_9EURO</name>
<dbReference type="EMBL" id="ML736813">
    <property type="protein sequence ID" value="KAE8400623.1"/>
    <property type="molecule type" value="Genomic_DNA"/>
</dbReference>
<sequence>MASLPSVAAIVNGADLDPSNIPQVKSLFARFARLSPAEKDDQRGSFVDRVFPLFFGDNAVTDGSSAYEAQRPSPMVKQLLAPTAGSGAPHVCPAGRNDIISLSVFRGQVFHPWGWAFA</sequence>
<protein>
    <submittedName>
        <fullName evidence="1">Uncharacterized protein</fullName>
    </submittedName>
</protein>
<dbReference type="Proteomes" id="UP000325579">
    <property type="component" value="Unassembled WGS sequence"/>
</dbReference>
<evidence type="ECO:0000313" key="1">
    <source>
        <dbReference type="EMBL" id="KAE8400623.1"/>
    </source>
</evidence>
<dbReference type="GeneID" id="43672621"/>
<accession>A0A5N7D448</accession>